<dbReference type="GO" id="GO:0043565">
    <property type="term" value="F:sequence-specific DNA binding"/>
    <property type="evidence" value="ECO:0007669"/>
    <property type="project" value="TreeGrafter"/>
</dbReference>
<dbReference type="NCBIfam" id="NF047646">
    <property type="entry name" value="REP_Tyr_transpos"/>
    <property type="match status" value="1"/>
</dbReference>
<dbReference type="Pfam" id="PF01797">
    <property type="entry name" value="Y1_Tnp"/>
    <property type="match status" value="1"/>
</dbReference>
<dbReference type="GO" id="GO:0032259">
    <property type="term" value="P:methylation"/>
    <property type="evidence" value="ECO:0007669"/>
    <property type="project" value="UniProtKB-KW"/>
</dbReference>
<evidence type="ECO:0000313" key="3">
    <source>
        <dbReference type="Proteomes" id="UP000243924"/>
    </source>
</evidence>
<dbReference type="SMART" id="SM01321">
    <property type="entry name" value="Y1_Tnp"/>
    <property type="match status" value="1"/>
</dbReference>
<dbReference type="RefSeq" id="WP_092385925.1">
    <property type="nucleotide sequence ID" value="NZ_LT629787.1"/>
</dbReference>
<keyword evidence="2" id="KW-0489">Methyltransferase</keyword>
<feature type="domain" description="Transposase IS200-like" evidence="1">
    <location>
        <begin position="68"/>
        <end position="173"/>
    </location>
</feature>
<keyword evidence="3" id="KW-1185">Reference proteome</keyword>
<dbReference type="PANTHER" id="PTHR36966:SF1">
    <property type="entry name" value="REP-ASSOCIATED TYROSINE TRANSPOSASE"/>
    <property type="match status" value="1"/>
</dbReference>
<sequence length="205" mass="23302">MSDLIKDGWVSRGYIPHFDVPGTVQHVCFHLADSLPRQALMRLRAEALESPLASAEPQRLLKLDQLLDAGYGSCVLANTEAATIMQEALLFGDGLRYRLLRWVVMPNHVHVLFEQLPDWPLGKVVQGWKRYSSRQIGRLACSGTGPLWHRDYWDRFIRSERHLLTVIRYIEENPVQAGLVAKPELWHWSSAFGPVRSNPGRPADG</sequence>
<dbReference type="Gene3D" id="3.30.70.1290">
    <property type="entry name" value="Transposase IS200-like"/>
    <property type="match status" value="1"/>
</dbReference>
<organism evidence="2 3">
    <name type="scientific">Halopseudomonas salegens</name>
    <dbReference type="NCBI Taxonomy" id="1434072"/>
    <lineage>
        <taxon>Bacteria</taxon>
        <taxon>Pseudomonadati</taxon>
        <taxon>Pseudomonadota</taxon>
        <taxon>Gammaproteobacteria</taxon>
        <taxon>Pseudomonadales</taxon>
        <taxon>Pseudomonadaceae</taxon>
        <taxon>Halopseudomonas</taxon>
    </lineage>
</organism>
<name>A0A1H2FN12_9GAMM</name>
<dbReference type="STRING" id="1434072.SAMN05216210_1679"/>
<evidence type="ECO:0000259" key="1">
    <source>
        <dbReference type="SMART" id="SM01321"/>
    </source>
</evidence>
<dbReference type="OrthoDB" id="9794403at2"/>
<proteinExistence type="predicted"/>
<dbReference type="GO" id="GO:0006313">
    <property type="term" value="P:DNA transposition"/>
    <property type="evidence" value="ECO:0007669"/>
    <property type="project" value="InterPro"/>
</dbReference>
<dbReference type="InterPro" id="IPR052715">
    <property type="entry name" value="RAYT_transposase"/>
</dbReference>
<accession>A0A1H2FN12</accession>
<dbReference type="GO" id="GO:0004803">
    <property type="term" value="F:transposase activity"/>
    <property type="evidence" value="ECO:0007669"/>
    <property type="project" value="InterPro"/>
</dbReference>
<dbReference type="InterPro" id="IPR036515">
    <property type="entry name" value="Transposase_17_sf"/>
</dbReference>
<dbReference type="InterPro" id="IPR002686">
    <property type="entry name" value="Transposase_17"/>
</dbReference>
<dbReference type="SUPFAM" id="SSF143422">
    <property type="entry name" value="Transposase IS200-like"/>
    <property type="match status" value="1"/>
</dbReference>
<dbReference type="GO" id="GO:0008168">
    <property type="term" value="F:methyltransferase activity"/>
    <property type="evidence" value="ECO:0007669"/>
    <property type="project" value="UniProtKB-KW"/>
</dbReference>
<evidence type="ECO:0000313" key="2">
    <source>
        <dbReference type="EMBL" id="SDU08705.1"/>
    </source>
</evidence>
<dbReference type="PANTHER" id="PTHR36966">
    <property type="entry name" value="REP-ASSOCIATED TYROSINE TRANSPOSASE"/>
    <property type="match status" value="1"/>
</dbReference>
<dbReference type="AlphaFoldDB" id="A0A1H2FN12"/>
<dbReference type="Proteomes" id="UP000243924">
    <property type="component" value="Chromosome I"/>
</dbReference>
<keyword evidence="2" id="KW-0808">Transferase</keyword>
<gene>
    <name evidence="2" type="ORF">SAMN05216210_1679</name>
</gene>
<dbReference type="EMBL" id="LT629787">
    <property type="protein sequence ID" value="SDU08705.1"/>
    <property type="molecule type" value="Genomic_DNA"/>
</dbReference>
<reference evidence="3" key="1">
    <citation type="submission" date="2016-10" db="EMBL/GenBank/DDBJ databases">
        <authorList>
            <person name="Varghese N."/>
            <person name="Submissions S."/>
        </authorList>
    </citation>
    <scope>NUCLEOTIDE SEQUENCE [LARGE SCALE GENOMIC DNA]</scope>
    <source>
        <strain evidence="3">CECT 8338</strain>
    </source>
</reference>
<protein>
    <submittedName>
        <fullName evidence="2">Type I restriction enzyme, R subunit/putative DNA methylase</fullName>
    </submittedName>
</protein>